<dbReference type="AlphaFoldDB" id="A0A0A0DFE1"/>
<dbReference type="Pfam" id="PF08352">
    <property type="entry name" value="oligo_HPY"/>
    <property type="match status" value="1"/>
</dbReference>
<keyword evidence="7" id="KW-0472">Membrane</keyword>
<comment type="caution">
    <text evidence="9">The sequence shown here is derived from an EMBL/GenBank/DDBJ whole genome shotgun (WGS) entry which is preliminary data.</text>
</comment>
<sequence>MTKNKNVILTARDIVVEFDVRDRVLTAIRGVSLDLVEGEVLALVGESGSGKSVLTKTFTGMLEENGRVAQGTIDYRGTDLTSLKSNKDWESIRGAKIATIFQDPMTSLDPINTIGSQITEVIVKHQGKTSKEAKEMAIDYMTKVGIPDAEKRFEEYPFQYSGGMRQRIVIAIALACRPDILICDEPTTALDVTIQAQIIDLLKSLQQEYHFTTIFITHDLGVVASIADKVAVMYAGEIVEYGMVEEVFYDPKHPYTWSLLSSLPQLASADGELYSIPGTPPSLYSTIKGDAFALRSDYAMEIDFEEQAPAFKVSETHWAKTWLLHENAPKVEKPEVINNLHDKIRSKMGFNHLEA</sequence>
<dbReference type="InterPro" id="IPR013563">
    <property type="entry name" value="Oligopep_ABC_C"/>
</dbReference>
<dbReference type="SMART" id="SM00382">
    <property type="entry name" value="AAA"/>
    <property type="match status" value="1"/>
</dbReference>
<feature type="domain" description="ABC transporter" evidence="8">
    <location>
        <begin position="9"/>
        <end position="260"/>
    </location>
</feature>
<evidence type="ECO:0000313" key="9">
    <source>
        <dbReference type="EMBL" id="KGM37421.1"/>
    </source>
</evidence>
<dbReference type="InterPro" id="IPR050388">
    <property type="entry name" value="ABC_Ni/Peptide_Import"/>
</dbReference>
<organism evidence="9 10">
    <name type="scientific">Streptococcus sinensis</name>
    <dbReference type="NCBI Taxonomy" id="176090"/>
    <lineage>
        <taxon>Bacteria</taxon>
        <taxon>Bacillati</taxon>
        <taxon>Bacillota</taxon>
        <taxon>Bacilli</taxon>
        <taxon>Lactobacillales</taxon>
        <taxon>Streptococcaceae</taxon>
        <taxon>Streptococcus</taxon>
    </lineage>
</organism>
<keyword evidence="4" id="KW-1003">Cell membrane</keyword>
<proteinExistence type="inferred from homology"/>
<evidence type="ECO:0000259" key="8">
    <source>
        <dbReference type="PROSITE" id="PS50893"/>
    </source>
</evidence>
<dbReference type="Gene3D" id="3.40.50.300">
    <property type="entry name" value="P-loop containing nucleotide triphosphate hydrolases"/>
    <property type="match status" value="1"/>
</dbReference>
<dbReference type="eggNOG" id="COG0444">
    <property type="taxonomic scope" value="Bacteria"/>
</dbReference>
<evidence type="ECO:0000313" key="10">
    <source>
        <dbReference type="Proteomes" id="UP000030019"/>
    </source>
</evidence>
<dbReference type="PROSITE" id="PS00211">
    <property type="entry name" value="ABC_TRANSPORTER_1"/>
    <property type="match status" value="1"/>
</dbReference>
<name>A0A0A0DFE1_9STRE</name>
<dbReference type="SUPFAM" id="SSF52540">
    <property type="entry name" value="P-loop containing nucleoside triphosphate hydrolases"/>
    <property type="match status" value="1"/>
</dbReference>
<dbReference type="PATRIC" id="fig|176090.4.peg.859"/>
<keyword evidence="10" id="KW-1185">Reference proteome</keyword>
<evidence type="ECO:0000256" key="2">
    <source>
        <dbReference type="ARBA" id="ARBA00005417"/>
    </source>
</evidence>
<reference evidence="9 10" key="1">
    <citation type="submission" date="2014-06" db="EMBL/GenBank/DDBJ databases">
        <authorList>
            <person name="Teng J.L."/>
            <person name="Huang Y."/>
            <person name="Tse H."/>
            <person name="Lau S.K."/>
            <person name="Woo P.C."/>
        </authorList>
    </citation>
    <scope>NUCLEOTIDE SEQUENCE [LARGE SCALE GENOMIC DNA]</scope>
    <source>
        <strain evidence="9 10">HKU4</strain>
    </source>
</reference>
<dbReference type="GO" id="GO:0016887">
    <property type="term" value="F:ATP hydrolysis activity"/>
    <property type="evidence" value="ECO:0007669"/>
    <property type="project" value="InterPro"/>
</dbReference>
<gene>
    <name evidence="9" type="ORF">SSIN_0866</name>
</gene>
<dbReference type="PANTHER" id="PTHR43297:SF2">
    <property type="entry name" value="DIPEPTIDE TRANSPORT ATP-BINDING PROTEIN DPPD"/>
    <property type="match status" value="1"/>
</dbReference>
<protein>
    <submittedName>
        <fullName evidence="9">Oligopeptide transport ATP-binding protein OppD</fullName>
    </submittedName>
</protein>
<dbReference type="PROSITE" id="PS50893">
    <property type="entry name" value="ABC_TRANSPORTER_2"/>
    <property type="match status" value="1"/>
</dbReference>
<dbReference type="InterPro" id="IPR017871">
    <property type="entry name" value="ABC_transporter-like_CS"/>
</dbReference>
<evidence type="ECO:0000256" key="1">
    <source>
        <dbReference type="ARBA" id="ARBA00004202"/>
    </source>
</evidence>
<keyword evidence="6 9" id="KW-0067">ATP-binding</keyword>
<dbReference type="GO" id="GO:0015833">
    <property type="term" value="P:peptide transport"/>
    <property type="evidence" value="ECO:0007669"/>
    <property type="project" value="InterPro"/>
</dbReference>
<evidence type="ECO:0000256" key="3">
    <source>
        <dbReference type="ARBA" id="ARBA00022448"/>
    </source>
</evidence>
<accession>A0A0A0DFE1</accession>
<comment type="subcellular location">
    <subcellularLocation>
        <location evidence="1">Cell membrane</location>
        <topology evidence="1">Peripheral membrane protein</topology>
    </subcellularLocation>
</comment>
<comment type="similarity">
    <text evidence="2">Belongs to the ABC transporter superfamily.</text>
</comment>
<evidence type="ECO:0000256" key="4">
    <source>
        <dbReference type="ARBA" id="ARBA00022475"/>
    </source>
</evidence>
<dbReference type="Proteomes" id="UP000030019">
    <property type="component" value="Unassembled WGS sequence"/>
</dbReference>
<dbReference type="FunFam" id="3.40.50.300:FF:000016">
    <property type="entry name" value="Oligopeptide ABC transporter ATP-binding component"/>
    <property type="match status" value="1"/>
</dbReference>
<dbReference type="STRING" id="176090.SSIN_0866"/>
<dbReference type="RefSeq" id="WP_037616157.1">
    <property type="nucleotide sequence ID" value="NZ_JAJBHU010000001.1"/>
</dbReference>
<evidence type="ECO:0000256" key="6">
    <source>
        <dbReference type="ARBA" id="ARBA00022840"/>
    </source>
</evidence>
<keyword evidence="3" id="KW-0813">Transport</keyword>
<dbReference type="EMBL" id="JPEN01000055">
    <property type="protein sequence ID" value="KGM37421.1"/>
    <property type="molecule type" value="Genomic_DNA"/>
</dbReference>
<dbReference type="NCBIfam" id="TIGR01727">
    <property type="entry name" value="oligo_HPY"/>
    <property type="match status" value="1"/>
</dbReference>
<dbReference type="GO" id="GO:0005886">
    <property type="term" value="C:plasma membrane"/>
    <property type="evidence" value="ECO:0007669"/>
    <property type="project" value="UniProtKB-SubCell"/>
</dbReference>
<keyword evidence="5" id="KW-0547">Nucleotide-binding</keyword>
<dbReference type="PANTHER" id="PTHR43297">
    <property type="entry name" value="OLIGOPEPTIDE TRANSPORT ATP-BINDING PROTEIN APPD"/>
    <property type="match status" value="1"/>
</dbReference>
<dbReference type="Pfam" id="PF00005">
    <property type="entry name" value="ABC_tran"/>
    <property type="match status" value="1"/>
</dbReference>
<dbReference type="InterPro" id="IPR027417">
    <property type="entry name" value="P-loop_NTPase"/>
</dbReference>
<dbReference type="CDD" id="cd03257">
    <property type="entry name" value="ABC_NikE_OppD_transporters"/>
    <property type="match status" value="1"/>
</dbReference>
<dbReference type="InterPro" id="IPR003593">
    <property type="entry name" value="AAA+_ATPase"/>
</dbReference>
<dbReference type="GO" id="GO:0005524">
    <property type="term" value="F:ATP binding"/>
    <property type="evidence" value="ECO:0007669"/>
    <property type="project" value="UniProtKB-KW"/>
</dbReference>
<dbReference type="InterPro" id="IPR003439">
    <property type="entry name" value="ABC_transporter-like_ATP-bd"/>
</dbReference>
<evidence type="ECO:0000256" key="7">
    <source>
        <dbReference type="ARBA" id="ARBA00023136"/>
    </source>
</evidence>
<evidence type="ECO:0000256" key="5">
    <source>
        <dbReference type="ARBA" id="ARBA00022741"/>
    </source>
</evidence>